<dbReference type="GO" id="GO:0051213">
    <property type="term" value="F:dioxygenase activity"/>
    <property type="evidence" value="ECO:0007669"/>
    <property type="project" value="UniProtKB-KW"/>
</dbReference>
<dbReference type="PANTHER" id="PTHR21266">
    <property type="entry name" value="IRON-SULFUR DOMAIN CONTAINING PROTEIN"/>
    <property type="match status" value="1"/>
</dbReference>
<dbReference type="EMBL" id="BAAAZG010000043">
    <property type="protein sequence ID" value="GAA4089148.1"/>
    <property type="molecule type" value="Genomic_DNA"/>
</dbReference>
<dbReference type="InterPro" id="IPR050584">
    <property type="entry name" value="Cholesterol_7-desaturase"/>
</dbReference>
<dbReference type="Proteomes" id="UP001500683">
    <property type="component" value="Unassembled WGS sequence"/>
</dbReference>
<comment type="caution">
    <text evidence="7">The sequence shown here is derived from an EMBL/GenBank/DDBJ whole genome shotgun (WGS) entry which is preliminary data.</text>
</comment>
<proteinExistence type="predicted"/>
<evidence type="ECO:0000256" key="1">
    <source>
        <dbReference type="ARBA" id="ARBA00022714"/>
    </source>
</evidence>
<dbReference type="SUPFAM" id="SSF55961">
    <property type="entry name" value="Bet v1-like"/>
    <property type="match status" value="1"/>
</dbReference>
<name>A0ABP7WI21_9ACTN</name>
<keyword evidence="3" id="KW-0560">Oxidoreductase</keyword>
<keyword evidence="7" id="KW-0223">Dioxygenase</keyword>
<dbReference type="SUPFAM" id="SSF50022">
    <property type="entry name" value="ISP domain"/>
    <property type="match status" value="1"/>
</dbReference>
<gene>
    <name evidence="7" type="ORF">GCM10022214_57150</name>
</gene>
<evidence type="ECO:0000313" key="7">
    <source>
        <dbReference type="EMBL" id="GAA4089148.1"/>
    </source>
</evidence>
<dbReference type="Pfam" id="PF00355">
    <property type="entry name" value="Rieske"/>
    <property type="match status" value="1"/>
</dbReference>
<dbReference type="Pfam" id="PF19112">
    <property type="entry name" value="VanA_C"/>
    <property type="match status" value="1"/>
</dbReference>
<dbReference type="Gene3D" id="3.90.380.10">
    <property type="entry name" value="Naphthalene 1,2-dioxygenase Alpha Subunit, Chain A, domain 1"/>
    <property type="match status" value="1"/>
</dbReference>
<organism evidence="7 8">
    <name type="scientific">Actinomadura miaoliensis</name>
    <dbReference type="NCBI Taxonomy" id="430685"/>
    <lineage>
        <taxon>Bacteria</taxon>
        <taxon>Bacillati</taxon>
        <taxon>Actinomycetota</taxon>
        <taxon>Actinomycetes</taxon>
        <taxon>Streptosporangiales</taxon>
        <taxon>Thermomonosporaceae</taxon>
        <taxon>Actinomadura</taxon>
    </lineage>
</organism>
<dbReference type="InterPro" id="IPR036922">
    <property type="entry name" value="Rieske_2Fe-2S_sf"/>
</dbReference>
<keyword evidence="4" id="KW-0408">Iron</keyword>
<dbReference type="Gene3D" id="2.102.10.10">
    <property type="entry name" value="Rieske [2Fe-2S] iron-sulphur domain"/>
    <property type="match status" value="1"/>
</dbReference>
<accession>A0ABP7WI21</accession>
<evidence type="ECO:0000256" key="5">
    <source>
        <dbReference type="ARBA" id="ARBA00023014"/>
    </source>
</evidence>
<evidence type="ECO:0000259" key="6">
    <source>
        <dbReference type="PROSITE" id="PS51296"/>
    </source>
</evidence>
<reference evidence="8" key="1">
    <citation type="journal article" date="2019" name="Int. J. Syst. Evol. Microbiol.">
        <title>The Global Catalogue of Microorganisms (GCM) 10K type strain sequencing project: providing services to taxonomists for standard genome sequencing and annotation.</title>
        <authorList>
            <consortium name="The Broad Institute Genomics Platform"/>
            <consortium name="The Broad Institute Genome Sequencing Center for Infectious Disease"/>
            <person name="Wu L."/>
            <person name="Ma J."/>
        </authorList>
    </citation>
    <scope>NUCLEOTIDE SEQUENCE [LARGE SCALE GENOMIC DNA]</scope>
    <source>
        <strain evidence="8">JCM 16702</strain>
    </source>
</reference>
<evidence type="ECO:0000256" key="3">
    <source>
        <dbReference type="ARBA" id="ARBA00023002"/>
    </source>
</evidence>
<evidence type="ECO:0000256" key="4">
    <source>
        <dbReference type="ARBA" id="ARBA00023004"/>
    </source>
</evidence>
<dbReference type="PANTHER" id="PTHR21266:SF60">
    <property type="entry name" value="3-KETOSTEROID-9-ALPHA-MONOOXYGENASE, OXYGENASE COMPONENT"/>
    <property type="match status" value="1"/>
</dbReference>
<keyword evidence="1" id="KW-0001">2Fe-2S</keyword>
<dbReference type="RefSeq" id="WP_344953660.1">
    <property type="nucleotide sequence ID" value="NZ_BAAAZG010000043.1"/>
</dbReference>
<evidence type="ECO:0000313" key="8">
    <source>
        <dbReference type="Proteomes" id="UP001500683"/>
    </source>
</evidence>
<dbReference type="InterPro" id="IPR017941">
    <property type="entry name" value="Rieske_2Fe-2S"/>
</dbReference>
<feature type="domain" description="Rieske" evidence="6">
    <location>
        <begin position="25"/>
        <end position="129"/>
    </location>
</feature>
<dbReference type="InterPro" id="IPR044043">
    <property type="entry name" value="VanA_C_cat"/>
</dbReference>
<keyword evidence="2" id="KW-0479">Metal-binding</keyword>
<dbReference type="CDD" id="cd03469">
    <property type="entry name" value="Rieske_RO_Alpha_N"/>
    <property type="match status" value="1"/>
</dbReference>
<protein>
    <submittedName>
        <fullName evidence="7">Aromatic ring-hydroxylating dioxygenase subunit alpha</fullName>
    </submittedName>
</protein>
<evidence type="ECO:0000256" key="2">
    <source>
        <dbReference type="ARBA" id="ARBA00022723"/>
    </source>
</evidence>
<dbReference type="PROSITE" id="PS51296">
    <property type="entry name" value="RIESKE"/>
    <property type="match status" value="1"/>
</dbReference>
<keyword evidence="5" id="KW-0411">Iron-sulfur</keyword>
<keyword evidence="8" id="KW-1185">Reference proteome</keyword>
<sequence length="354" mass="40682">MTHPSGNPALDTVDGLVRLGPRNRWYALCRSDLVRRGQLTRLRRLGEDLLLWRDSAGTVHVQEDRCPHRGARLSQGVHMGDRVACNYHGVQVDADGVVVSVPGSPGCALEGKRRLRTFPATEHADAVFAWFGDPEDAGPVPFVPPLEIADVEWEHFLAYVEWDAPWLYSLDNLMDPMHGAFLHRKSHTMSGGRREAVFQIRETDTGFVFEKTDQVGVNFDWSEWIDTGMYWVRLEIPYPATAGPGGPFRIVCTATPINETQHAAFFWRCRRVQGWERDAWRFLYKTRLEARHWAVLEQDRQMEEAMPLDAWDRENLYQHDLALVRLRRIMRSEATRQLAARQERAGAGRREVRA</sequence>